<evidence type="ECO:0000256" key="1">
    <source>
        <dbReference type="SAM" id="MobiDB-lite"/>
    </source>
</evidence>
<gene>
    <name evidence="2" type="ORF">QBC47DRAFT_372392</name>
</gene>
<comment type="caution">
    <text evidence="2">The sequence shown here is derived from an EMBL/GenBank/DDBJ whole genome shotgun (WGS) entry which is preliminary data.</text>
</comment>
<keyword evidence="3" id="KW-1185">Reference proteome</keyword>
<dbReference type="EMBL" id="MU839828">
    <property type="protein sequence ID" value="KAK1759564.1"/>
    <property type="molecule type" value="Genomic_DNA"/>
</dbReference>
<feature type="compositionally biased region" description="Low complexity" evidence="1">
    <location>
        <begin position="198"/>
        <end position="217"/>
    </location>
</feature>
<feature type="region of interest" description="Disordered" evidence="1">
    <location>
        <begin position="194"/>
        <end position="217"/>
    </location>
</feature>
<dbReference type="Proteomes" id="UP001239445">
    <property type="component" value="Unassembled WGS sequence"/>
</dbReference>
<name>A0AAJ0BJS6_9PEZI</name>
<evidence type="ECO:0000313" key="3">
    <source>
        <dbReference type="Proteomes" id="UP001239445"/>
    </source>
</evidence>
<proteinExistence type="predicted"/>
<sequence length="407" mass="43379">MRVGTSHCSRSFNTLPEAMRSLLLSALLPGVALGGMFDDLLAGLPPLPDVPAPNICKADDLLNMFREVKLDAIHGCRQFLGVGVETTFVATVTAPAETATALETVTQTLTEVTTITDGTVTTTTTKVNTMIKGIVATETSTSTAEPLTLKLRARVTSVGTLDDVFNGGMPEPSLSSACSCLSAPKCVRKLTSTVPGGTSTLSATSTVDTTTTESTTTTDLVTETTMTTTTSTSTASTTTLVVSPPTPSLFKLSYSPDSDPSHKQYLTGTKFQQGNRVYLTSDATAAVAFQYDDDGHLTYNKDGNDWYCFYHPAYWPDQPGVGNFIPWSTKAAILDMQTSGPYDYFPLIIDLQHGTMSGTVGIGGKALFMYMCNGIIDTNSNMAPSIYAATSEINCQSLTFNVEFVYE</sequence>
<accession>A0AAJ0BJS6</accession>
<evidence type="ECO:0000313" key="2">
    <source>
        <dbReference type="EMBL" id="KAK1759564.1"/>
    </source>
</evidence>
<organism evidence="2 3">
    <name type="scientific">Echria macrotheca</name>
    <dbReference type="NCBI Taxonomy" id="438768"/>
    <lineage>
        <taxon>Eukaryota</taxon>
        <taxon>Fungi</taxon>
        <taxon>Dikarya</taxon>
        <taxon>Ascomycota</taxon>
        <taxon>Pezizomycotina</taxon>
        <taxon>Sordariomycetes</taxon>
        <taxon>Sordariomycetidae</taxon>
        <taxon>Sordariales</taxon>
        <taxon>Schizotheciaceae</taxon>
        <taxon>Echria</taxon>
    </lineage>
</organism>
<dbReference type="AlphaFoldDB" id="A0AAJ0BJS6"/>
<protein>
    <submittedName>
        <fullName evidence="2">Uncharacterized protein</fullName>
    </submittedName>
</protein>
<reference evidence="2" key="1">
    <citation type="submission" date="2023-06" db="EMBL/GenBank/DDBJ databases">
        <title>Genome-scale phylogeny and comparative genomics of the fungal order Sordariales.</title>
        <authorList>
            <consortium name="Lawrence Berkeley National Laboratory"/>
            <person name="Hensen N."/>
            <person name="Bonometti L."/>
            <person name="Westerberg I."/>
            <person name="Brannstrom I.O."/>
            <person name="Guillou S."/>
            <person name="Cros-Aarteil S."/>
            <person name="Calhoun S."/>
            <person name="Haridas S."/>
            <person name="Kuo A."/>
            <person name="Mondo S."/>
            <person name="Pangilinan J."/>
            <person name="Riley R."/>
            <person name="Labutti K."/>
            <person name="Andreopoulos B."/>
            <person name="Lipzen A."/>
            <person name="Chen C."/>
            <person name="Yanf M."/>
            <person name="Daum C."/>
            <person name="Ng V."/>
            <person name="Clum A."/>
            <person name="Steindorff A."/>
            <person name="Ohm R."/>
            <person name="Martin F."/>
            <person name="Silar P."/>
            <person name="Natvig D."/>
            <person name="Lalanne C."/>
            <person name="Gautier V."/>
            <person name="Ament-Velasquez S.L."/>
            <person name="Kruys A."/>
            <person name="Hutchinson M.I."/>
            <person name="Powell A.J."/>
            <person name="Barry K."/>
            <person name="Miller A.N."/>
            <person name="Grigoriev I.V."/>
            <person name="Debuchy R."/>
            <person name="Gladieux P."/>
            <person name="Thoren M.H."/>
            <person name="Johannesson H."/>
        </authorList>
    </citation>
    <scope>NUCLEOTIDE SEQUENCE</scope>
    <source>
        <strain evidence="2">PSN4</strain>
    </source>
</reference>